<name>A0A2P7Q2X4_9FIRM</name>
<dbReference type="PANTHER" id="PTHR36984">
    <property type="entry name" value="CRISPR-ASSOCIATED ENDORIBONUCLEASE CAS6 1"/>
    <property type="match status" value="1"/>
</dbReference>
<keyword evidence="1" id="KW-0051">Antiviral defense</keyword>
<dbReference type="InterPro" id="IPR010156">
    <property type="entry name" value="CRISPR-assoc_prot_Cas6"/>
</dbReference>
<dbReference type="EMBL" id="JYGE01000001">
    <property type="protein sequence ID" value="PSJ32297.1"/>
    <property type="molecule type" value="Genomic_DNA"/>
</dbReference>
<gene>
    <name evidence="3" type="ORF">UF10_00595</name>
</gene>
<dbReference type="Pfam" id="PF01881">
    <property type="entry name" value="Cas_Cas6_C"/>
    <property type="match status" value="1"/>
</dbReference>
<dbReference type="InterPro" id="IPR049435">
    <property type="entry name" value="Cas_Cas6_C"/>
</dbReference>
<dbReference type="GO" id="GO:0016788">
    <property type="term" value="F:hydrolase activity, acting on ester bonds"/>
    <property type="evidence" value="ECO:0007669"/>
    <property type="project" value="InterPro"/>
</dbReference>
<dbReference type="PANTHER" id="PTHR36984:SF3">
    <property type="entry name" value="CRISPR-ASSOCIATED ENDORIBONUCLEASE CAS6"/>
    <property type="match status" value="1"/>
</dbReference>
<dbReference type="NCBIfam" id="TIGR01877">
    <property type="entry name" value="cas_cas6"/>
    <property type="match status" value="1"/>
</dbReference>
<dbReference type="InterPro" id="IPR045747">
    <property type="entry name" value="CRISPR-assoc_prot_Cas6_N_sf"/>
</dbReference>
<dbReference type="OrthoDB" id="45555at2"/>
<dbReference type="GO" id="GO:0051607">
    <property type="term" value="P:defense response to virus"/>
    <property type="evidence" value="ECO:0007669"/>
    <property type="project" value="UniProtKB-KW"/>
</dbReference>
<evidence type="ECO:0000313" key="4">
    <source>
        <dbReference type="Proteomes" id="UP000241434"/>
    </source>
</evidence>
<evidence type="ECO:0000259" key="2">
    <source>
        <dbReference type="Pfam" id="PF01881"/>
    </source>
</evidence>
<evidence type="ECO:0000256" key="1">
    <source>
        <dbReference type="ARBA" id="ARBA00023118"/>
    </source>
</evidence>
<reference evidence="3" key="1">
    <citation type="thesis" date="2015" institute="Rutgers" country="The State University of New Jersey, 14 College Farm Rd., New Brunswick, NJ, USA">
        <title>Ammonia toxicity in bacteria and its implications for treatment of and resource recovery from highly nitrogenous organic wastes.</title>
        <authorList>
            <person name="Luther A.K."/>
        </authorList>
    </citation>
    <scope>NUCLEOTIDE SEQUENCE</scope>
    <source>
        <strain evidence="3">RT-10B</strain>
    </source>
</reference>
<proteinExistence type="predicted"/>
<dbReference type="RefSeq" id="WP_106775915.1">
    <property type="nucleotide sequence ID" value="NZ_JYGE01000001.1"/>
</dbReference>
<feature type="domain" description="CRISPR associated protein Cas6 C-terminal" evidence="2">
    <location>
        <begin position="122"/>
        <end position="238"/>
    </location>
</feature>
<organism evidence="3 4">
    <name type="scientific">Peptostreptococcus russellii</name>
    <dbReference type="NCBI Taxonomy" id="215200"/>
    <lineage>
        <taxon>Bacteria</taxon>
        <taxon>Bacillati</taxon>
        <taxon>Bacillota</taxon>
        <taxon>Clostridia</taxon>
        <taxon>Peptostreptococcales</taxon>
        <taxon>Peptostreptococcaceae</taxon>
        <taxon>Peptostreptococcus</taxon>
    </lineage>
</organism>
<dbReference type="Gene3D" id="3.30.70.1890">
    <property type="match status" value="1"/>
</dbReference>
<comment type="caution">
    <text evidence="3">The sequence shown here is derived from an EMBL/GenBank/DDBJ whole genome shotgun (WGS) entry which is preliminary data.</text>
</comment>
<evidence type="ECO:0000313" key="3">
    <source>
        <dbReference type="EMBL" id="PSJ32297.1"/>
    </source>
</evidence>
<dbReference type="AlphaFoldDB" id="A0A2P7Q2X4"/>
<protein>
    <submittedName>
        <fullName evidence="3">CRISPR-associated protein Cas6</fullName>
    </submittedName>
</protein>
<sequence>MRILMKFSMDETFMPTDYHKMIISFIKKSISEYSEGSFFDEFYNEDISQNTRKDFSWSMKLMNPEFHRNRIEVLDRKFDLTFAAADKMNILILFNSFLNQKGKKFKISKENSIKLEKISILKEKNVEGNVAQFALYSPLVIREHNKESNVDRYVTVEDEDFIEAFKLNLERAYPALKNEIQEMKIDTSRMKKQVIPLFGHMIEVSLGNFLAMADRNLLNSMLINSIGSRKSAGFGLLNLIDSWEMRL</sequence>
<dbReference type="Gene3D" id="3.30.70.1900">
    <property type="match status" value="1"/>
</dbReference>
<accession>A0A2P7Q2X4</accession>
<dbReference type="Proteomes" id="UP000241434">
    <property type="component" value="Unassembled WGS sequence"/>
</dbReference>
<keyword evidence="4" id="KW-1185">Reference proteome</keyword>